<feature type="DNA-binding region" description="H-T-H motif" evidence="4">
    <location>
        <begin position="28"/>
        <end position="47"/>
    </location>
</feature>
<dbReference type="Proteomes" id="UP001240171">
    <property type="component" value="Unassembled WGS sequence"/>
</dbReference>
<dbReference type="InterPro" id="IPR009057">
    <property type="entry name" value="Homeodomain-like_sf"/>
</dbReference>
<evidence type="ECO:0000256" key="4">
    <source>
        <dbReference type="PROSITE-ProRule" id="PRU00335"/>
    </source>
</evidence>
<dbReference type="InterPro" id="IPR001647">
    <property type="entry name" value="HTH_TetR"/>
</dbReference>
<evidence type="ECO:0000256" key="2">
    <source>
        <dbReference type="ARBA" id="ARBA00023125"/>
    </source>
</evidence>
<dbReference type="SUPFAM" id="SSF48498">
    <property type="entry name" value="Tetracyclin repressor-like, C-terminal domain"/>
    <property type="match status" value="1"/>
</dbReference>
<keyword evidence="3" id="KW-0804">Transcription</keyword>
<evidence type="ECO:0000313" key="7">
    <source>
        <dbReference type="Proteomes" id="UP001240171"/>
    </source>
</evidence>
<dbReference type="Pfam" id="PF21993">
    <property type="entry name" value="TetR_C_13_2"/>
    <property type="match status" value="1"/>
</dbReference>
<dbReference type="SUPFAM" id="SSF46689">
    <property type="entry name" value="Homeodomain-like"/>
    <property type="match status" value="1"/>
</dbReference>
<dbReference type="EMBL" id="JAUQTB010000014">
    <property type="protein sequence ID" value="MDO7908296.1"/>
    <property type="molecule type" value="Genomic_DNA"/>
</dbReference>
<dbReference type="Pfam" id="PF00440">
    <property type="entry name" value="TetR_N"/>
    <property type="match status" value="1"/>
</dbReference>
<protein>
    <submittedName>
        <fullName evidence="6">TetR/AcrR family transcriptional regulator</fullName>
    </submittedName>
</protein>
<accession>A0ABT9CGG2</accession>
<evidence type="ECO:0000256" key="1">
    <source>
        <dbReference type="ARBA" id="ARBA00023015"/>
    </source>
</evidence>
<organism evidence="6 7">
    <name type="scientific">Paenibacillus lacisoli</name>
    <dbReference type="NCBI Taxonomy" id="3064525"/>
    <lineage>
        <taxon>Bacteria</taxon>
        <taxon>Bacillati</taxon>
        <taxon>Bacillota</taxon>
        <taxon>Bacilli</taxon>
        <taxon>Bacillales</taxon>
        <taxon>Paenibacillaceae</taxon>
        <taxon>Paenibacillus</taxon>
    </lineage>
</organism>
<dbReference type="RefSeq" id="WP_305025512.1">
    <property type="nucleotide sequence ID" value="NZ_JAUQTB010000014.1"/>
</dbReference>
<dbReference type="PANTHER" id="PTHR47506:SF3">
    <property type="entry name" value="HTH-TYPE TRANSCRIPTIONAL REGULATOR LMRA"/>
    <property type="match status" value="1"/>
</dbReference>
<dbReference type="Gene3D" id="1.10.357.10">
    <property type="entry name" value="Tetracycline Repressor, domain 2"/>
    <property type="match status" value="1"/>
</dbReference>
<comment type="caution">
    <text evidence="6">The sequence shown here is derived from an EMBL/GenBank/DDBJ whole genome shotgun (WGS) entry which is preliminary data.</text>
</comment>
<reference evidence="6 7" key="1">
    <citation type="submission" date="2023-07" db="EMBL/GenBank/DDBJ databases">
        <title>Paenibacillus sp. JX-17 nov. isolated from soil.</title>
        <authorList>
            <person name="Wan Y."/>
            <person name="Liu B."/>
        </authorList>
    </citation>
    <scope>NUCLEOTIDE SEQUENCE [LARGE SCALE GENOMIC DNA]</scope>
    <source>
        <strain evidence="6 7">JX-17</strain>
    </source>
</reference>
<feature type="domain" description="HTH tetR-type" evidence="5">
    <location>
        <begin position="5"/>
        <end position="65"/>
    </location>
</feature>
<keyword evidence="7" id="KW-1185">Reference proteome</keyword>
<name>A0ABT9CGG2_9BACL</name>
<proteinExistence type="predicted"/>
<evidence type="ECO:0000256" key="3">
    <source>
        <dbReference type="ARBA" id="ARBA00023163"/>
    </source>
</evidence>
<gene>
    <name evidence="6" type="ORF">Q5741_17995</name>
</gene>
<dbReference type="InterPro" id="IPR054156">
    <property type="entry name" value="YxaF_TetR_C"/>
</dbReference>
<evidence type="ECO:0000259" key="5">
    <source>
        <dbReference type="PROSITE" id="PS50977"/>
    </source>
</evidence>
<sequence>MPEKPNSRGQIVETAAKLFFTQGYHGTGLNQIIKESHSPKGSLYYYFPDGKEELAVECIHCASQSVIEKIRTCVSESANTVEGLQLFIEGMVEESRSSQYRGFMPFSFWMAAETSCISDTMRKACQSAFTEWQDVIAEHLREEQMSAERADETASIFIAMLEGALILTLTNRDPKPLETAIKYVPYLVKNCPSLS</sequence>
<keyword evidence="2 4" id="KW-0238">DNA-binding</keyword>
<keyword evidence="1" id="KW-0805">Transcription regulation</keyword>
<dbReference type="PANTHER" id="PTHR47506">
    <property type="entry name" value="TRANSCRIPTIONAL REGULATORY PROTEIN"/>
    <property type="match status" value="1"/>
</dbReference>
<evidence type="ECO:0000313" key="6">
    <source>
        <dbReference type="EMBL" id="MDO7908296.1"/>
    </source>
</evidence>
<dbReference type="InterPro" id="IPR036271">
    <property type="entry name" value="Tet_transcr_reg_TetR-rel_C_sf"/>
</dbReference>
<dbReference type="PROSITE" id="PS50977">
    <property type="entry name" value="HTH_TETR_2"/>
    <property type="match status" value="1"/>
</dbReference>